<dbReference type="EMBL" id="CAJVQA010038631">
    <property type="protein sequence ID" value="CAG8811175.1"/>
    <property type="molecule type" value="Genomic_DNA"/>
</dbReference>
<dbReference type="Proteomes" id="UP000789759">
    <property type="component" value="Unassembled WGS sequence"/>
</dbReference>
<evidence type="ECO:0000313" key="1">
    <source>
        <dbReference type="EMBL" id="CAG8811175.1"/>
    </source>
</evidence>
<evidence type="ECO:0000313" key="2">
    <source>
        <dbReference type="Proteomes" id="UP000789759"/>
    </source>
</evidence>
<name>A0A9N9K4A4_9GLOM</name>
<organism evidence="1 2">
    <name type="scientific">Cetraspora pellucida</name>
    <dbReference type="NCBI Taxonomy" id="1433469"/>
    <lineage>
        <taxon>Eukaryota</taxon>
        <taxon>Fungi</taxon>
        <taxon>Fungi incertae sedis</taxon>
        <taxon>Mucoromycota</taxon>
        <taxon>Glomeromycotina</taxon>
        <taxon>Glomeromycetes</taxon>
        <taxon>Diversisporales</taxon>
        <taxon>Gigasporaceae</taxon>
        <taxon>Cetraspora</taxon>
    </lineage>
</organism>
<keyword evidence="2" id="KW-1185">Reference proteome</keyword>
<feature type="non-terminal residue" evidence="1">
    <location>
        <position position="1"/>
    </location>
</feature>
<proteinExistence type="predicted"/>
<sequence>KTNDLAVNYAIEGTACWASQVEENEFLKTNKENISFLDQNKACNSAKISTNLLQVNNKQQ</sequence>
<dbReference type="AlphaFoldDB" id="A0A9N9K4A4"/>
<reference evidence="1" key="1">
    <citation type="submission" date="2021-06" db="EMBL/GenBank/DDBJ databases">
        <authorList>
            <person name="Kallberg Y."/>
            <person name="Tangrot J."/>
            <person name="Rosling A."/>
        </authorList>
    </citation>
    <scope>NUCLEOTIDE SEQUENCE</scope>
    <source>
        <strain evidence="1">FL966</strain>
    </source>
</reference>
<accession>A0A9N9K4A4</accession>
<comment type="caution">
    <text evidence="1">The sequence shown here is derived from an EMBL/GenBank/DDBJ whole genome shotgun (WGS) entry which is preliminary data.</text>
</comment>
<protein>
    <submittedName>
        <fullName evidence="1">10948_t:CDS:1</fullName>
    </submittedName>
</protein>
<gene>
    <name evidence="1" type="ORF">CPELLU_LOCUS18665</name>
</gene>